<proteinExistence type="predicted"/>
<reference evidence="1 2" key="1">
    <citation type="submission" date="2014-04" db="EMBL/GenBank/DDBJ databases">
        <title>Evolutionary Origins and Diversification of the Mycorrhizal Mutualists.</title>
        <authorList>
            <consortium name="DOE Joint Genome Institute"/>
            <consortium name="Mycorrhizal Genomics Consortium"/>
            <person name="Kohler A."/>
            <person name="Kuo A."/>
            <person name="Nagy L.G."/>
            <person name="Floudas D."/>
            <person name="Copeland A."/>
            <person name="Barry K.W."/>
            <person name="Cichocki N."/>
            <person name="Veneault-Fourrey C."/>
            <person name="LaButti K."/>
            <person name="Lindquist E.A."/>
            <person name="Lipzen A."/>
            <person name="Lundell T."/>
            <person name="Morin E."/>
            <person name="Murat C."/>
            <person name="Riley R."/>
            <person name="Ohm R."/>
            <person name="Sun H."/>
            <person name="Tunlid A."/>
            <person name="Henrissat B."/>
            <person name="Grigoriev I.V."/>
            <person name="Hibbett D.S."/>
            <person name="Martin F."/>
        </authorList>
    </citation>
    <scope>NUCLEOTIDE SEQUENCE [LARGE SCALE GENOMIC DNA]</scope>
    <source>
        <strain evidence="1 2">Koide BX008</strain>
    </source>
</reference>
<dbReference type="Proteomes" id="UP000054549">
    <property type="component" value="Unassembled WGS sequence"/>
</dbReference>
<dbReference type="EMBL" id="KN818306">
    <property type="protein sequence ID" value="KIL59975.1"/>
    <property type="molecule type" value="Genomic_DNA"/>
</dbReference>
<name>A0A0C2SAY1_AMAMK</name>
<evidence type="ECO:0000313" key="1">
    <source>
        <dbReference type="EMBL" id="KIL59975.1"/>
    </source>
</evidence>
<protein>
    <submittedName>
        <fullName evidence="1">Uncharacterized protein</fullName>
    </submittedName>
</protein>
<dbReference type="HOGENOM" id="CLU_2775451_0_0_1"/>
<evidence type="ECO:0000313" key="2">
    <source>
        <dbReference type="Proteomes" id="UP000054549"/>
    </source>
</evidence>
<sequence>MDVVWYTKPMRLNCTSDKTLSRRHLDDWKSACQNRDDGNGLFDSVCKKIEMTGIPETVRNGLFDSMGKE</sequence>
<organism evidence="1 2">
    <name type="scientific">Amanita muscaria (strain Koide BX008)</name>
    <dbReference type="NCBI Taxonomy" id="946122"/>
    <lineage>
        <taxon>Eukaryota</taxon>
        <taxon>Fungi</taxon>
        <taxon>Dikarya</taxon>
        <taxon>Basidiomycota</taxon>
        <taxon>Agaricomycotina</taxon>
        <taxon>Agaricomycetes</taxon>
        <taxon>Agaricomycetidae</taxon>
        <taxon>Agaricales</taxon>
        <taxon>Pluteineae</taxon>
        <taxon>Amanitaceae</taxon>
        <taxon>Amanita</taxon>
    </lineage>
</organism>
<keyword evidence="2" id="KW-1185">Reference proteome</keyword>
<accession>A0A0C2SAY1</accession>
<gene>
    <name evidence="1" type="ORF">M378DRAFT_168603</name>
</gene>
<dbReference type="InParanoid" id="A0A0C2SAY1"/>
<dbReference type="AlphaFoldDB" id="A0A0C2SAY1"/>